<evidence type="ECO:0000256" key="1">
    <source>
        <dbReference type="SAM" id="Phobius"/>
    </source>
</evidence>
<evidence type="ECO:0000313" key="2">
    <source>
        <dbReference type="EMBL" id="THV40635.1"/>
    </source>
</evidence>
<feature type="transmembrane region" description="Helical" evidence="1">
    <location>
        <begin position="58"/>
        <end position="81"/>
    </location>
</feature>
<feature type="transmembrane region" description="Helical" evidence="1">
    <location>
        <begin position="88"/>
        <end position="109"/>
    </location>
</feature>
<name>A0A4S8QCM7_9ACTN</name>
<dbReference type="EMBL" id="STGY01000056">
    <property type="protein sequence ID" value="THV40635.1"/>
    <property type="molecule type" value="Genomic_DNA"/>
</dbReference>
<comment type="caution">
    <text evidence="2">The sequence shown here is derived from an EMBL/GenBank/DDBJ whole genome shotgun (WGS) entry which is preliminary data.</text>
</comment>
<dbReference type="RefSeq" id="WP_136535409.1">
    <property type="nucleotide sequence ID" value="NZ_STGY01000056.1"/>
</dbReference>
<accession>A0A4S8QCM7</accession>
<keyword evidence="1" id="KW-0812">Transmembrane</keyword>
<gene>
    <name evidence="2" type="ORF">FAB82_15350</name>
</gene>
<evidence type="ECO:0000313" key="3">
    <source>
        <dbReference type="Proteomes" id="UP000308760"/>
    </source>
</evidence>
<proteinExistence type="predicted"/>
<feature type="transmembrane region" description="Helical" evidence="1">
    <location>
        <begin position="21"/>
        <end position="46"/>
    </location>
</feature>
<reference evidence="3" key="1">
    <citation type="submission" date="2019-04" db="EMBL/GenBank/DDBJ databases">
        <title>Nocardioides xinjiangensis sp. nov.</title>
        <authorList>
            <person name="Liu S."/>
        </authorList>
    </citation>
    <scope>NUCLEOTIDE SEQUENCE [LARGE SCALE GENOMIC DNA]</scope>
    <source>
        <strain evidence="3">18</strain>
    </source>
</reference>
<dbReference type="AlphaFoldDB" id="A0A4S8QCM7"/>
<sequence>MNEAQRAERQQIISKFSSGPPAMAVLYSISLTVKATLPFIASLVAWGEAGCGTSCTDWAGLVYLFVGASGAGLLISLLCAFGIWRGNIVAWVLSLVFHLLIGIVVPAVYGGTSYGAGSLATTLLVFNLPFVALLFVPSIRRWCRPDHKEPHTSRTAP</sequence>
<keyword evidence="1" id="KW-0472">Membrane</keyword>
<reference evidence="2 3" key="2">
    <citation type="submission" date="2019-05" db="EMBL/GenBank/DDBJ databases">
        <title>Glycomyces buryatensis sp. nov.</title>
        <authorList>
            <person name="Nikitina E."/>
        </authorList>
    </citation>
    <scope>NUCLEOTIDE SEQUENCE [LARGE SCALE GENOMIC DNA]</scope>
    <source>
        <strain evidence="2 3">18</strain>
    </source>
</reference>
<keyword evidence="1" id="KW-1133">Transmembrane helix</keyword>
<feature type="transmembrane region" description="Helical" evidence="1">
    <location>
        <begin position="115"/>
        <end position="136"/>
    </location>
</feature>
<organism evidence="2 3">
    <name type="scientific">Glycomyces buryatensis</name>
    <dbReference type="NCBI Taxonomy" id="2570927"/>
    <lineage>
        <taxon>Bacteria</taxon>
        <taxon>Bacillati</taxon>
        <taxon>Actinomycetota</taxon>
        <taxon>Actinomycetes</taxon>
        <taxon>Glycomycetales</taxon>
        <taxon>Glycomycetaceae</taxon>
        <taxon>Glycomyces</taxon>
    </lineage>
</organism>
<keyword evidence="3" id="KW-1185">Reference proteome</keyword>
<protein>
    <submittedName>
        <fullName evidence="2">Common antigen polymerase</fullName>
    </submittedName>
</protein>
<dbReference type="Proteomes" id="UP000308760">
    <property type="component" value="Unassembled WGS sequence"/>
</dbReference>